<dbReference type="EC" id="3.1.3.5" evidence="2"/>
<dbReference type="Pfam" id="PF00702">
    <property type="entry name" value="Hydrolase"/>
    <property type="match status" value="1"/>
</dbReference>
<evidence type="ECO:0000313" key="1">
    <source>
        <dbReference type="EMBL" id="KGN74395.1"/>
    </source>
</evidence>
<dbReference type="InterPro" id="IPR006439">
    <property type="entry name" value="HAD-SF_hydro_IA"/>
</dbReference>
<sequence>MIKTLFIDLDDTLWATFENNRESLKEIYTALDWGQYFISFDAFFDVFMPHNEFLWSEYRKGTLDKQELTLERFRYPFRKVRNLADDEILSINELFLNTCSSKKGLCPGAVDVLKYLYKRYSLCILSNGFREVQQRKMDRSGLSPFISNIVLSEDAGVNKPHKGIFDFAFEHTGALPEETLMIGDSWEADIEGAHRAGIPSIWYNPKGAEMPQGEQARPAHIISHLKELKELL</sequence>
<dbReference type="OrthoDB" id="9802350at2"/>
<dbReference type="AlphaFoldDB" id="A0A0A2EAC3"/>
<dbReference type="STRING" id="28115.HQ47_04925"/>
<name>A0A0A2EAC3_9PORP</name>
<dbReference type="GO" id="GO:0008253">
    <property type="term" value="F:5'-nucleotidase activity"/>
    <property type="evidence" value="ECO:0007669"/>
    <property type="project" value="UniProtKB-EC"/>
</dbReference>
<proteinExistence type="predicted"/>
<keyword evidence="3" id="KW-1185">Reference proteome</keyword>
<dbReference type="NCBIfam" id="TIGR01549">
    <property type="entry name" value="HAD-SF-IA-v1"/>
    <property type="match status" value="1"/>
</dbReference>
<gene>
    <name evidence="2" type="primary">yjjG</name>
    <name evidence="1" type="ORF">HQ47_04925</name>
    <name evidence="2" type="ORF">NCTC11632_00857</name>
</gene>
<dbReference type="InterPro" id="IPR023214">
    <property type="entry name" value="HAD_sf"/>
</dbReference>
<evidence type="ECO:0000313" key="4">
    <source>
        <dbReference type="Proteomes" id="UP000254156"/>
    </source>
</evidence>
<dbReference type="InterPro" id="IPR023198">
    <property type="entry name" value="PGP-like_dom2"/>
</dbReference>
<dbReference type="Gene3D" id="3.40.50.1000">
    <property type="entry name" value="HAD superfamily/HAD-like"/>
    <property type="match status" value="1"/>
</dbReference>
<dbReference type="EMBL" id="JRFA01000014">
    <property type="protein sequence ID" value="KGN74395.1"/>
    <property type="molecule type" value="Genomic_DNA"/>
</dbReference>
<dbReference type="Proteomes" id="UP000254156">
    <property type="component" value="Unassembled WGS sequence"/>
</dbReference>
<dbReference type="SUPFAM" id="SSF56784">
    <property type="entry name" value="HAD-like"/>
    <property type="match status" value="1"/>
</dbReference>
<keyword evidence="1" id="KW-0378">Hydrolase</keyword>
<evidence type="ECO:0000313" key="3">
    <source>
        <dbReference type="Proteomes" id="UP000030103"/>
    </source>
</evidence>
<dbReference type="SFLD" id="SFLDS00003">
    <property type="entry name" value="Haloacid_Dehalogenase"/>
    <property type="match status" value="1"/>
</dbReference>
<dbReference type="PANTHER" id="PTHR47478:SF1">
    <property type="entry name" value="PYRIMIDINE 5'-NUCLEOTIDASE YJJG"/>
    <property type="match status" value="1"/>
</dbReference>
<protein>
    <submittedName>
        <fullName evidence="1">HAD family hydrolase</fullName>
    </submittedName>
    <submittedName>
        <fullName evidence="2">Pyrimidine 5'-nucleotidase YjjG</fullName>
        <ecNumber evidence="2">3.1.3.5</ecNumber>
    </submittedName>
</protein>
<dbReference type="InterPro" id="IPR011951">
    <property type="entry name" value="HAD-SF_hydro_IA_YjjG/PynA"/>
</dbReference>
<reference evidence="2 4" key="2">
    <citation type="submission" date="2018-06" db="EMBL/GenBank/DDBJ databases">
        <authorList>
            <consortium name="Pathogen Informatics"/>
            <person name="Doyle S."/>
        </authorList>
    </citation>
    <scope>NUCLEOTIDE SEQUENCE [LARGE SCALE GENOMIC DNA]</scope>
    <source>
        <strain evidence="2 4">NCTC11632</strain>
    </source>
</reference>
<dbReference type="PRINTS" id="PR00413">
    <property type="entry name" value="HADHALOGNASE"/>
</dbReference>
<dbReference type="eggNOG" id="COG1011">
    <property type="taxonomic scope" value="Bacteria"/>
</dbReference>
<dbReference type="SFLD" id="SFLDG01129">
    <property type="entry name" value="C1.5:_HAD__Beta-PGM__Phosphata"/>
    <property type="match status" value="1"/>
</dbReference>
<dbReference type="RefSeq" id="WP_025003966.1">
    <property type="nucleotide sequence ID" value="NZ_JASBZX010000023.1"/>
</dbReference>
<dbReference type="EMBL" id="UGTF01000002">
    <property type="protein sequence ID" value="SUB88783.1"/>
    <property type="molecule type" value="Genomic_DNA"/>
</dbReference>
<dbReference type="NCBIfam" id="TIGR02254">
    <property type="entry name" value="YjjG_YfnB"/>
    <property type="match status" value="1"/>
</dbReference>
<dbReference type="PANTHER" id="PTHR47478">
    <property type="match status" value="1"/>
</dbReference>
<dbReference type="Gene3D" id="1.10.150.240">
    <property type="entry name" value="Putative phosphatase, domain 2"/>
    <property type="match status" value="1"/>
</dbReference>
<evidence type="ECO:0000313" key="2">
    <source>
        <dbReference type="EMBL" id="SUB88783.1"/>
    </source>
</evidence>
<dbReference type="InterPro" id="IPR036412">
    <property type="entry name" value="HAD-like_sf"/>
</dbReference>
<dbReference type="CDD" id="cd04305">
    <property type="entry name" value="HAD_Neu5Ac-Pase_like"/>
    <property type="match status" value="1"/>
</dbReference>
<dbReference type="InterPro" id="IPR052550">
    <property type="entry name" value="Pyrimidine_5'-ntase_YjjG"/>
</dbReference>
<reference evidence="1 3" key="1">
    <citation type="submission" date="2014-09" db="EMBL/GenBank/DDBJ databases">
        <title>Draft Genome Sequence of Porphyromonas macacae COT-192_OH2859.</title>
        <authorList>
            <person name="Wallis C."/>
            <person name="Deusch O."/>
            <person name="O'Flynn C."/>
            <person name="Davis I."/>
            <person name="Horsfall A."/>
            <person name="Kirkwood N."/>
            <person name="Harris S."/>
            <person name="Eisen J.A."/>
            <person name="Coil D.A."/>
            <person name="Darling A.E."/>
            <person name="Jospin G."/>
            <person name="Alexiev A."/>
        </authorList>
    </citation>
    <scope>NUCLEOTIDE SEQUENCE [LARGE SCALE GENOMIC DNA]</scope>
    <source>
        <strain evidence="3">COT-192 OH2859</strain>
        <strain evidence="1">COT-192_OH2859</strain>
    </source>
</reference>
<organism evidence="1 3">
    <name type="scientific">Porphyromonas macacae</name>
    <dbReference type="NCBI Taxonomy" id="28115"/>
    <lineage>
        <taxon>Bacteria</taxon>
        <taxon>Pseudomonadati</taxon>
        <taxon>Bacteroidota</taxon>
        <taxon>Bacteroidia</taxon>
        <taxon>Bacteroidales</taxon>
        <taxon>Porphyromonadaceae</taxon>
        <taxon>Porphyromonas</taxon>
    </lineage>
</organism>
<dbReference type="Proteomes" id="UP000030103">
    <property type="component" value="Unassembled WGS sequence"/>
</dbReference>
<accession>A0A0A2EAC3</accession>